<dbReference type="GO" id="GO:0009055">
    <property type="term" value="F:electron transfer activity"/>
    <property type="evidence" value="ECO:0007669"/>
    <property type="project" value="InterPro"/>
</dbReference>
<keyword evidence="3" id="KW-0812">Transmembrane</keyword>
<dbReference type="PANTHER" id="PTHR33021">
    <property type="entry name" value="BLUE COPPER PROTEIN"/>
    <property type="match status" value="1"/>
</dbReference>
<keyword evidence="3" id="KW-0472">Membrane</keyword>
<keyword evidence="2" id="KW-0325">Glycoprotein</keyword>
<dbReference type="GO" id="GO:0005886">
    <property type="term" value="C:plasma membrane"/>
    <property type="evidence" value="ECO:0007669"/>
    <property type="project" value="TreeGrafter"/>
</dbReference>
<feature type="domain" description="Phytocyanin" evidence="4">
    <location>
        <begin position="10"/>
        <end position="109"/>
    </location>
</feature>
<reference evidence="5" key="2">
    <citation type="submission" date="2023-05" db="EMBL/GenBank/DDBJ databases">
        <authorList>
            <person name="Schelkunov M.I."/>
        </authorList>
    </citation>
    <scope>NUCLEOTIDE SEQUENCE</scope>
    <source>
        <strain evidence="5">Hsosn_3</strain>
        <tissue evidence="5">Leaf</tissue>
    </source>
</reference>
<evidence type="ECO:0000259" key="4">
    <source>
        <dbReference type="PROSITE" id="PS51485"/>
    </source>
</evidence>
<dbReference type="Proteomes" id="UP001237642">
    <property type="component" value="Unassembled WGS sequence"/>
</dbReference>
<evidence type="ECO:0000256" key="2">
    <source>
        <dbReference type="ARBA" id="ARBA00023180"/>
    </source>
</evidence>
<evidence type="ECO:0000256" key="3">
    <source>
        <dbReference type="SAM" id="Phobius"/>
    </source>
</evidence>
<dbReference type="AlphaFoldDB" id="A0AAD8JG42"/>
<evidence type="ECO:0000256" key="1">
    <source>
        <dbReference type="ARBA" id="ARBA00023157"/>
    </source>
</evidence>
<sequence length="157" mass="17349">MGFEMVQAHVHHIVKGEAGWEQFFELGFKSSELMMFKVGDHIWFRNAQEGIVELQSRKEYLSCDVSNPIKMYTDGPDKISLDQQGVRYFASGNPRECKNGLKLHVEVHPQLNNNGTQTDANASGVVKAAGPTSTSTRLGGFSYMLFIGLLVLVAGLV</sequence>
<dbReference type="InterPro" id="IPR008972">
    <property type="entry name" value="Cupredoxin"/>
</dbReference>
<comment type="caution">
    <text evidence="5">The sequence shown here is derived from an EMBL/GenBank/DDBJ whole genome shotgun (WGS) entry which is preliminary data.</text>
</comment>
<dbReference type="EMBL" id="JAUIZM010000001">
    <property type="protein sequence ID" value="KAK1403133.1"/>
    <property type="molecule type" value="Genomic_DNA"/>
</dbReference>
<protein>
    <submittedName>
        <fullName evidence="5">Copper binding protein 1</fullName>
    </submittedName>
</protein>
<name>A0AAD8JG42_9APIA</name>
<gene>
    <name evidence="5" type="ORF">POM88_002738</name>
</gene>
<evidence type="ECO:0000313" key="5">
    <source>
        <dbReference type="EMBL" id="KAK1403133.1"/>
    </source>
</evidence>
<feature type="transmembrane region" description="Helical" evidence="3">
    <location>
        <begin position="138"/>
        <end position="156"/>
    </location>
</feature>
<keyword evidence="6" id="KW-1185">Reference proteome</keyword>
<reference evidence="5" key="1">
    <citation type="submission" date="2023-02" db="EMBL/GenBank/DDBJ databases">
        <title>Genome of toxic invasive species Heracleum sosnowskyi carries increased number of genes despite the absence of recent whole-genome duplications.</title>
        <authorList>
            <person name="Schelkunov M."/>
            <person name="Shtratnikova V."/>
            <person name="Makarenko M."/>
            <person name="Klepikova A."/>
            <person name="Omelchenko D."/>
            <person name="Novikova G."/>
            <person name="Obukhova E."/>
            <person name="Bogdanov V."/>
            <person name="Penin A."/>
            <person name="Logacheva M."/>
        </authorList>
    </citation>
    <scope>NUCLEOTIDE SEQUENCE</scope>
    <source>
        <strain evidence="5">Hsosn_3</strain>
        <tissue evidence="5">Leaf</tissue>
    </source>
</reference>
<dbReference type="SUPFAM" id="SSF49503">
    <property type="entry name" value="Cupredoxins"/>
    <property type="match status" value="1"/>
</dbReference>
<dbReference type="InterPro" id="IPR039391">
    <property type="entry name" value="Phytocyanin-like"/>
</dbReference>
<dbReference type="PROSITE" id="PS51485">
    <property type="entry name" value="PHYTOCYANIN"/>
    <property type="match status" value="1"/>
</dbReference>
<keyword evidence="3" id="KW-1133">Transmembrane helix</keyword>
<dbReference type="InterPro" id="IPR003245">
    <property type="entry name" value="Phytocyanin_dom"/>
</dbReference>
<evidence type="ECO:0000313" key="6">
    <source>
        <dbReference type="Proteomes" id="UP001237642"/>
    </source>
</evidence>
<organism evidence="5 6">
    <name type="scientific">Heracleum sosnowskyi</name>
    <dbReference type="NCBI Taxonomy" id="360622"/>
    <lineage>
        <taxon>Eukaryota</taxon>
        <taxon>Viridiplantae</taxon>
        <taxon>Streptophyta</taxon>
        <taxon>Embryophyta</taxon>
        <taxon>Tracheophyta</taxon>
        <taxon>Spermatophyta</taxon>
        <taxon>Magnoliopsida</taxon>
        <taxon>eudicotyledons</taxon>
        <taxon>Gunneridae</taxon>
        <taxon>Pentapetalae</taxon>
        <taxon>asterids</taxon>
        <taxon>campanulids</taxon>
        <taxon>Apiales</taxon>
        <taxon>Apiaceae</taxon>
        <taxon>Apioideae</taxon>
        <taxon>apioid superclade</taxon>
        <taxon>Tordylieae</taxon>
        <taxon>Tordyliinae</taxon>
        <taxon>Heracleum</taxon>
    </lineage>
</organism>
<dbReference type="Gene3D" id="2.60.40.420">
    <property type="entry name" value="Cupredoxins - blue copper proteins"/>
    <property type="match status" value="1"/>
</dbReference>
<dbReference type="FunFam" id="2.60.40.420:FF:000034">
    <property type="entry name" value="Cupredoxin superfamily protein"/>
    <property type="match status" value="1"/>
</dbReference>
<dbReference type="Pfam" id="PF02298">
    <property type="entry name" value="Cu_bind_like"/>
    <property type="match status" value="1"/>
</dbReference>
<proteinExistence type="predicted"/>
<accession>A0AAD8JG42</accession>
<dbReference type="PANTHER" id="PTHR33021:SF31">
    <property type="entry name" value="OS02G0720100 PROTEIN"/>
    <property type="match status" value="1"/>
</dbReference>
<keyword evidence="1" id="KW-1015">Disulfide bond</keyword>